<dbReference type="PROSITE" id="PS51502">
    <property type="entry name" value="S_R_A_B_BARREL"/>
    <property type="match status" value="1"/>
</dbReference>
<protein>
    <submittedName>
        <fullName evidence="2">Dabb family protein</fullName>
    </submittedName>
</protein>
<sequence>MPESWGNQGRSNPAVKSFAVGRDHGGDYTYGAVFVVEHLDGLFAYLTHPTTHQPTTSDCTWSNGWRSSTSVTTRLLT</sequence>
<keyword evidence="3" id="KW-1185">Reference proteome</keyword>
<proteinExistence type="predicted"/>
<organism evidence="2 3">
    <name type="scientific">Streptomyces gottesmaniae</name>
    <dbReference type="NCBI Taxonomy" id="3075518"/>
    <lineage>
        <taxon>Bacteria</taxon>
        <taxon>Bacillati</taxon>
        <taxon>Actinomycetota</taxon>
        <taxon>Actinomycetes</taxon>
        <taxon>Kitasatosporales</taxon>
        <taxon>Streptomycetaceae</taxon>
        <taxon>Streptomyces</taxon>
    </lineage>
</organism>
<feature type="domain" description="Stress-response A/B barrel" evidence="1">
    <location>
        <begin position="1"/>
        <end position="77"/>
    </location>
</feature>
<comment type="caution">
    <text evidence="2">The sequence shown here is derived from an EMBL/GenBank/DDBJ whole genome shotgun (WGS) entry which is preliminary data.</text>
</comment>
<evidence type="ECO:0000313" key="2">
    <source>
        <dbReference type="EMBL" id="MDT0566268.1"/>
    </source>
</evidence>
<dbReference type="InterPro" id="IPR011008">
    <property type="entry name" value="Dimeric_a/b-barrel"/>
</dbReference>
<dbReference type="RefSeq" id="WP_311588943.1">
    <property type="nucleotide sequence ID" value="NZ_JAVRFJ010000001.1"/>
</dbReference>
<accession>A0ABU2YQU9</accession>
<reference evidence="2" key="1">
    <citation type="submission" date="2024-05" db="EMBL/GenBank/DDBJ databases">
        <title>30 novel species of actinomycetes from the DSMZ collection.</title>
        <authorList>
            <person name="Nouioui I."/>
        </authorList>
    </citation>
    <scope>NUCLEOTIDE SEQUENCE</scope>
    <source>
        <strain evidence="2">DSM 3412</strain>
    </source>
</reference>
<evidence type="ECO:0000259" key="1">
    <source>
        <dbReference type="PROSITE" id="PS51502"/>
    </source>
</evidence>
<dbReference type="SUPFAM" id="SSF54909">
    <property type="entry name" value="Dimeric alpha+beta barrel"/>
    <property type="match status" value="1"/>
</dbReference>
<name>A0ABU2YQU9_9ACTN</name>
<dbReference type="Proteomes" id="UP001180737">
    <property type="component" value="Unassembled WGS sequence"/>
</dbReference>
<dbReference type="EMBL" id="JAVRFJ010000001">
    <property type="protein sequence ID" value="MDT0566268.1"/>
    <property type="molecule type" value="Genomic_DNA"/>
</dbReference>
<evidence type="ECO:0000313" key="3">
    <source>
        <dbReference type="Proteomes" id="UP001180737"/>
    </source>
</evidence>
<gene>
    <name evidence="2" type="ORF">RM704_02035</name>
</gene>
<dbReference type="Pfam" id="PF07876">
    <property type="entry name" value="Dabb"/>
    <property type="match status" value="1"/>
</dbReference>
<dbReference type="InterPro" id="IPR013097">
    <property type="entry name" value="Dabb"/>
</dbReference>